<evidence type="ECO:0000256" key="7">
    <source>
        <dbReference type="RuleBase" id="RU000461"/>
    </source>
</evidence>
<dbReference type="eggNOG" id="KOG0157">
    <property type="taxonomic scope" value="Eukaryota"/>
</dbReference>
<dbReference type="Gene3D" id="1.10.630.10">
    <property type="entry name" value="Cytochrome P450"/>
    <property type="match status" value="1"/>
</dbReference>
<dbReference type="PRINTS" id="PR00385">
    <property type="entry name" value="P450"/>
</dbReference>
<dbReference type="EMBL" id="JH767592">
    <property type="protein sequence ID" value="EON67979.1"/>
    <property type="molecule type" value="Genomic_DNA"/>
</dbReference>
<dbReference type="GO" id="GO:0004497">
    <property type="term" value="F:monooxygenase activity"/>
    <property type="evidence" value="ECO:0007669"/>
    <property type="project" value="UniProtKB-KW"/>
</dbReference>
<evidence type="ECO:0000256" key="1">
    <source>
        <dbReference type="ARBA" id="ARBA00001971"/>
    </source>
</evidence>
<dbReference type="GO" id="GO:0005506">
    <property type="term" value="F:iron ion binding"/>
    <property type="evidence" value="ECO:0007669"/>
    <property type="project" value="InterPro"/>
</dbReference>
<evidence type="ECO:0000256" key="2">
    <source>
        <dbReference type="ARBA" id="ARBA00010617"/>
    </source>
</evidence>
<dbReference type="AlphaFoldDB" id="R7Z1Q7"/>
<evidence type="ECO:0000313" key="8">
    <source>
        <dbReference type="EMBL" id="EON67979.1"/>
    </source>
</evidence>
<dbReference type="GeneID" id="19904436"/>
<evidence type="ECO:0008006" key="10">
    <source>
        <dbReference type="Google" id="ProtNLM"/>
    </source>
</evidence>
<evidence type="ECO:0000313" key="9">
    <source>
        <dbReference type="Proteomes" id="UP000016924"/>
    </source>
</evidence>
<dbReference type="PROSITE" id="PS00086">
    <property type="entry name" value="CYTOCHROME_P450"/>
    <property type="match status" value="1"/>
</dbReference>
<dbReference type="SUPFAM" id="SSF48264">
    <property type="entry name" value="Cytochrome P450"/>
    <property type="match status" value="1"/>
</dbReference>
<comment type="cofactor">
    <cofactor evidence="1 6">
        <name>heme</name>
        <dbReference type="ChEBI" id="CHEBI:30413"/>
    </cofactor>
</comment>
<dbReference type="PANTHER" id="PTHR24305:SF96">
    <property type="entry name" value="CYTOCHROME P450 MONOOXYGENASE STCB-RELATED"/>
    <property type="match status" value="1"/>
</dbReference>
<dbReference type="InterPro" id="IPR001128">
    <property type="entry name" value="Cyt_P450"/>
</dbReference>
<evidence type="ECO:0000256" key="3">
    <source>
        <dbReference type="ARBA" id="ARBA00022723"/>
    </source>
</evidence>
<dbReference type="RefSeq" id="XP_007783296.1">
    <property type="nucleotide sequence ID" value="XM_007785106.1"/>
</dbReference>
<dbReference type="GO" id="GO:0020037">
    <property type="term" value="F:heme binding"/>
    <property type="evidence" value="ECO:0007669"/>
    <property type="project" value="InterPro"/>
</dbReference>
<evidence type="ECO:0000256" key="5">
    <source>
        <dbReference type="ARBA" id="ARBA00023004"/>
    </source>
</evidence>
<reference evidence="9" key="1">
    <citation type="submission" date="2012-06" db="EMBL/GenBank/DDBJ databases">
        <title>The genome sequence of Coniosporium apollinis CBS 100218.</title>
        <authorList>
            <consortium name="The Broad Institute Genome Sequencing Platform"/>
            <person name="Cuomo C."/>
            <person name="Gorbushina A."/>
            <person name="Noack S."/>
            <person name="Walker B."/>
            <person name="Young S.K."/>
            <person name="Zeng Q."/>
            <person name="Gargeya S."/>
            <person name="Fitzgerald M."/>
            <person name="Haas B."/>
            <person name="Abouelleil A."/>
            <person name="Alvarado L."/>
            <person name="Arachchi H.M."/>
            <person name="Berlin A.M."/>
            <person name="Chapman S.B."/>
            <person name="Goldberg J."/>
            <person name="Griggs A."/>
            <person name="Gujja S."/>
            <person name="Hansen M."/>
            <person name="Howarth C."/>
            <person name="Imamovic A."/>
            <person name="Larimer J."/>
            <person name="McCowan C."/>
            <person name="Montmayeur A."/>
            <person name="Murphy C."/>
            <person name="Neiman D."/>
            <person name="Pearson M."/>
            <person name="Priest M."/>
            <person name="Roberts A."/>
            <person name="Saif S."/>
            <person name="Shea T."/>
            <person name="Sisk P."/>
            <person name="Sykes S."/>
            <person name="Wortman J."/>
            <person name="Nusbaum C."/>
            <person name="Birren B."/>
        </authorList>
    </citation>
    <scope>NUCLEOTIDE SEQUENCE [LARGE SCALE GENOMIC DNA]</scope>
    <source>
        <strain evidence="9">CBS 100218</strain>
    </source>
</reference>
<keyword evidence="4 7" id="KW-0560">Oxidoreductase</keyword>
<sequence>MTDPKQHATRRRLFAQPFSNSCITTFEPPIRRKVDLAVSKIRRDAEQGSADILKWFTFMATDVAGELSFGTSFDMLQHEQKSPYIRDLETAMMISGIRSELQPLLKLASYLPLRSLRHALAINERLNSYGHEAIQNHKAHVAAKQGPVATSLFSKFLDPKKNQELSDAEIEQEASNLIVAGSDTTAVSLTYLIWAVLRPDNSHIRERLMNEISTLPLDARGSDLGSLQYLKAVVDEALRLYGAAPGSLPRVVPIAGTILGPYHIPGDVTVSTQAFTIHRDPNIFRNPERFDPSRWENPTQEMKDAFSPFGAGSRTCIGIHLAMLELLLGTFLFFKRCPTAVLSPTTTNESMEFENYFLIVPKSHRCEIQLRQA</sequence>
<dbReference type="OrthoDB" id="1470350at2759"/>
<dbReference type="STRING" id="1168221.R7Z1Q7"/>
<keyword evidence="6 7" id="KW-0349">Heme</keyword>
<dbReference type="HOGENOM" id="CLU_001570_14_2_1"/>
<keyword evidence="5 6" id="KW-0408">Iron</keyword>
<dbReference type="Proteomes" id="UP000016924">
    <property type="component" value="Unassembled WGS sequence"/>
</dbReference>
<evidence type="ECO:0000256" key="4">
    <source>
        <dbReference type="ARBA" id="ARBA00023002"/>
    </source>
</evidence>
<keyword evidence="7" id="KW-0503">Monooxygenase</keyword>
<name>R7Z1Q7_CONA1</name>
<comment type="similarity">
    <text evidence="2 7">Belongs to the cytochrome P450 family.</text>
</comment>
<dbReference type="Pfam" id="PF00067">
    <property type="entry name" value="p450"/>
    <property type="match status" value="1"/>
</dbReference>
<accession>R7Z1Q7</accession>
<dbReference type="InterPro" id="IPR050121">
    <property type="entry name" value="Cytochrome_P450_monoxygenase"/>
</dbReference>
<feature type="binding site" description="axial binding residue" evidence="6">
    <location>
        <position position="316"/>
    </location>
    <ligand>
        <name>heme</name>
        <dbReference type="ChEBI" id="CHEBI:30413"/>
    </ligand>
    <ligandPart>
        <name>Fe</name>
        <dbReference type="ChEBI" id="CHEBI:18248"/>
    </ligandPart>
</feature>
<dbReference type="InterPro" id="IPR036396">
    <property type="entry name" value="Cyt_P450_sf"/>
</dbReference>
<dbReference type="PANTHER" id="PTHR24305">
    <property type="entry name" value="CYTOCHROME P450"/>
    <property type="match status" value="1"/>
</dbReference>
<protein>
    <recommendedName>
        <fullName evidence="10">Cytochrome P450</fullName>
    </recommendedName>
</protein>
<dbReference type="InterPro" id="IPR002401">
    <property type="entry name" value="Cyt_P450_E_grp-I"/>
</dbReference>
<keyword evidence="3 6" id="KW-0479">Metal-binding</keyword>
<evidence type="ECO:0000256" key="6">
    <source>
        <dbReference type="PIRSR" id="PIRSR602401-1"/>
    </source>
</evidence>
<gene>
    <name evidence="8" type="ORF">W97_07125</name>
</gene>
<dbReference type="InterPro" id="IPR017972">
    <property type="entry name" value="Cyt_P450_CS"/>
</dbReference>
<dbReference type="OMA" id="LKWFTFM"/>
<organism evidence="8 9">
    <name type="scientific">Coniosporium apollinis (strain CBS 100218)</name>
    <name type="common">Rock-inhabiting black yeast</name>
    <dbReference type="NCBI Taxonomy" id="1168221"/>
    <lineage>
        <taxon>Eukaryota</taxon>
        <taxon>Fungi</taxon>
        <taxon>Dikarya</taxon>
        <taxon>Ascomycota</taxon>
        <taxon>Pezizomycotina</taxon>
        <taxon>Dothideomycetes</taxon>
        <taxon>Dothideomycetes incertae sedis</taxon>
        <taxon>Coniosporium</taxon>
    </lineage>
</organism>
<dbReference type="GO" id="GO:0016705">
    <property type="term" value="F:oxidoreductase activity, acting on paired donors, with incorporation or reduction of molecular oxygen"/>
    <property type="evidence" value="ECO:0007669"/>
    <property type="project" value="InterPro"/>
</dbReference>
<dbReference type="PRINTS" id="PR00463">
    <property type="entry name" value="EP450I"/>
</dbReference>
<proteinExistence type="inferred from homology"/>
<keyword evidence="9" id="KW-1185">Reference proteome</keyword>